<reference evidence="1" key="1">
    <citation type="submission" date="2021-11" db="EMBL/GenBank/DDBJ databases">
        <title>Purpureocillium_takamizusanense_genome.</title>
        <authorList>
            <person name="Nguyen N.-H."/>
        </authorList>
    </citation>
    <scope>NUCLEOTIDE SEQUENCE</scope>
    <source>
        <strain evidence="1">PT3</strain>
    </source>
</reference>
<dbReference type="OrthoDB" id="10539856at2759"/>
<dbReference type="KEGG" id="ptkz:JDV02_010568"/>
<name>A0A9Q8QS26_9HYPO</name>
<proteinExistence type="predicted"/>
<evidence type="ECO:0000313" key="1">
    <source>
        <dbReference type="EMBL" id="UNI24850.1"/>
    </source>
</evidence>
<dbReference type="AlphaFoldDB" id="A0A9Q8QS26"/>
<protein>
    <submittedName>
        <fullName evidence="1">Uncharacterized protein</fullName>
    </submittedName>
</protein>
<organism evidence="1 2">
    <name type="scientific">Purpureocillium takamizusanense</name>
    <dbReference type="NCBI Taxonomy" id="2060973"/>
    <lineage>
        <taxon>Eukaryota</taxon>
        <taxon>Fungi</taxon>
        <taxon>Dikarya</taxon>
        <taxon>Ascomycota</taxon>
        <taxon>Pezizomycotina</taxon>
        <taxon>Sordariomycetes</taxon>
        <taxon>Hypocreomycetidae</taxon>
        <taxon>Hypocreales</taxon>
        <taxon>Ophiocordycipitaceae</taxon>
        <taxon>Purpureocillium</taxon>
    </lineage>
</organism>
<dbReference type="Proteomes" id="UP000829364">
    <property type="component" value="Chromosome 13"/>
</dbReference>
<keyword evidence="2" id="KW-1185">Reference proteome</keyword>
<accession>A0A9Q8QS26</accession>
<gene>
    <name evidence="1" type="ORF">JDV02_010568</name>
</gene>
<sequence>MPEIKVANQTLVPPSKAINPNVKDVILRSTRFNVPMLEAMNLVTPGMRYLGLKLDNNLGLTVDGLPSREQFDRMSETEIVELKGRLWARVEARKDHGQVGQARVPQDMLRTLWFILSPGGKTTHVHGNYLALRDKISQLLIMGEGAAWSARSVLDTVQNYHGIVKREIHLLRAFRPRAVQHGRRTLPLERWLPALAARIRHVDSVHYRGEASEGSAWERMTNTALRLDEEVKAGKANAGDDLVAVMNEMADYATQHFPVDAVEEMVKKLHHLAHDDSAVVGNGDAEGRDGDE</sequence>
<evidence type="ECO:0000313" key="2">
    <source>
        <dbReference type="Proteomes" id="UP000829364"/>
    </source>
</evidence>
<dbReference type="EMBL" id="CP086366">
    <property type="protein sequence ID" value="UNI24850.1"/>
    <property type="molecule type" value="Genomic_DNA"/>
</dbReference>
<dbReference type="RefSeq" id="XP_047848331.1">
    <property type="nucleotide sequence ID" value="XM_047992317.1"/>
</dbReference>
<dbReference type="GeneID" id="72072511"/>